<protein>
    <submittedName>
        <fullName evidence="3">ATPase AAA</fullName>
    </submittedName>
</protein>
<evidence type="ECO:0000313" key="4">
    <source>
        <dbReference type="Proteomes" id="UP000030152"/>
    </source>
</evidence>
<dbReference type="Pfam" id="PF04326">
    <property type="entry name" value="SLFN_AlbA_2"/>
    <property type="match status" value="1"/>
</dbReference>
<evidence type="ECO:0000313" key="3">
    <source>
        <dbReference type="EMBL" id="KGO86994.1"/>
    </source>
</evidence>
<name>A0A0A2M3Y7_9FLAO</name>
<dbReference type="STRING" id="1121895.GCA_000378485_02022"/>
<accession>A0A0A2M3Y7</accession>
<gene>
    <name evidence="3" type="ORF">Q765_08540</name>
</gene>
<feature type="domain" description="DUF5929" evidence="2">
    <location>
        <begin position="160"/>
        <end position="381"/>
    </location>
</feature>
<dbReference type="Proteomes" id="UP000030152">
    <property type="component" value="Unassembled WGS sequence"/>
</dbReference>
<dbReference type="RefSeq" id="WP_020213183.1">
    <property type="nucleotide sequence ID" value="NZ_JRLX01000007.1"/>
</dbReference>
<comment type="caution">
    <text evidence="3">The sequence shown here is derived from an EMBL/GenBank/DDBJ whole genome shotgun (WGS) entry which is preliminary data.</text>
</comment>
<sequence length="384" mass="44417">MINKRLLIKNLLAHNDESSFYDKKRQLNLHTKEGKGKFVKHICALSNSNPNNNSYIVVGVEDHDNEIIGTDFYDDSRIQNLVNAFLINPPRIQYENVPFPHLAKDRVVGLVTISPNAKTSYFKKNVHTITAGTVFIRRGSNSLPVDTDDVNPENTQNTDTVTAIENSSHNSIEYTLEGVMDFITNRHKDMTAKYKVFKELFIVCWAGHKKVVKGKTYFSRVDIELINEQVKLFYSALDEVSIEYTDDSFVITEYVALGLNDKTSYYPLEQVSINFQDNGYYKIESALLFEPPQFNRKMMFHIYNSNLVLLDKLQKGIPLSEREKKDMLNLPHTLMVCYLNGFTEARYKLIDAKPLLKAYHEEAVYISFKEAMRVMRKMKYDRAQ</sequence>
<reference evidence="3 4" key="1">
    <citation type="submission" date="2013-09" db="EMBL/GenBank/DDBJ databases">
        <authorList>
            <person name="Zeng Z."/>
            <person name="Chen C."/>
        </authorList>
    </citation>
    <scope>NUCLEOTIDE SEQUENCE [LARGE SCALE GENOMIC DNA]</scope>
    <source>
        <strain evidence="3 4">WB 3.3-2</strain>
    </source>
</reference>
<dbReference type="OrthoDB" id="1150046at2"/>
<feature type="domain" description="Schlafen AlbA-2" evidence="1">
    <location>
        <begin position="17"/>
        <end position="145"/>
    </location>
</feature>
<proteinExistence type="predicted"/>
<dbReference type="eggNOG" id="COG2865">
    <property type="taxonomic scope" value="Bacteria"/>
</dbReference>
<dbReference type="InterPro" id="IPR038461">
    <property type="entry name" value="Schlafen_AlbA_2_dom_sf"/>
</dbReference>
<dbReference type="EMBL" id="JRLX01000007">
    <property type="protein sequence ID" value="KGO86994.1"/>
    <property type="molecule type" value="Genomic_DNA"/>
</dbReference>
<dbReference type="InterPro" id="IPR045973">
    <property type="entry name" value="DUF5929"/>
</dbReference>
<dbReference type="AlphaFoldDB" id="A0A0A2M3Y7"/>
<organism evidence="3 4">
    <name type="scientific">Flavobacterium rivuli WB 3.3-2 = DSM 21788</name>
    <dbReference type="NCBI Taxonomy" id="1121895"/>
    <lineage>
        <taxon>Bacteria</taxon>
        <taxon>Pseudomonadati</taxon>
        <taxon>Bacteroidota</taxon>
        <taxon>Flavobacteriia</taxon>
        <taxon>Flavobacteriales</taxon>
        <taxon>Flavobacteriaceae</taxon>
        <taxon>Flavobacterium</taxon>
    </lineage>
</organism>
<evidence type="ECO:0000259" key="2">
    <source>
        <dbReference type="Pfam" id="PF19351"/>
    </source>
</evidence>
<evidence type="ECO:0000259" key="1">
    <source>
        <dbReference type="Pfam" id="PF04326"/>
    </source>
</evidence>
<dbReference type="InterPro" id="IPR007421">
    <property type="entry name" value="Schlafen_AlbA_2_dom"/>
</dbReference>
<dbReference type="Pfam" id="PF19351">
    <property type="entry name" value="DUF5929"/>
    <property type="match status" value="1"/>
</dbReference>
<keyword evidence="4" id="KW-1185">Reference proteome</keyword>
<dbReference type="Gene3D" id="3.30.950.30">
    <property type="entry name" value="Schlafen, AAA domain"/>
    <property type="match status" value="1"/>
</dbReference>